<organism evidence="1">
    <name type="scientific">uncultured Mycobacterium sp</name>
    <dbReference type="NCBI Taxonomy" id="171292"/>
    <lineage>
        <taxon>Bacteria</taxon>
        <taxon>Bacillati</taxon>
        <taxon>Actinomycetota</taxon>
        <taxon>Actinomycetes</taxon>
        <taxon>Mycobacteriales</taxon>
        <taxon>Mycobacteriaceae</taxon>
        <taxon>Mycobacterium</taxon>
        <taxon>environmental samples</taxon>
    </lineage>
</organism>
<dbReference type="AlphaFoldDB" id="A0A1Y5PBZ3"/>
<sequence>MGTIRCSVSRADEIYVLGRTTINQTTGVEIGANCATRNSRPAASKIHRLVLDPSFSLEPQGVGGNVFLHRRQVKVSLPVKIVCS</sequence>
<reference evidence="1" key="1">
    <citation type="submission" date="2016-03" db="EMBL/GenBank/DDBJ databases">
        <authorList>
            <person name="Ploux O."/>
        </authorList>
    </citation>
    <scope>NUCLEOTIDE SEQUENCE</scope>
    <source>
        <strain evidence="1">UC10</strain>
    </source>
</reference>
<protein>
    <submittedName>
        <fullName evidence="1">Uncharacterized protein</fullName>
    </submittedName>
</protein>
<gene>
    <name evidence="1" type="ORF">MHPYR_30192</name>
</gene>
<evidence type="ECO:0000313" key="1">
    <source>
        <dbReference type="EMBL" id="SBS76195.1"/>
    </source>
</evidence>
<accession>A0A1Y5PBZ3</accession>
<dbReference type="EMBL" id="FLQS01000023">
    <property type="protein sequence ID" value="SBS76195.1"/>
    <property type="molecule type" value="Genomic_DNA"/>
</dbReference>
<name>A0A1Y5PBZ3_9MYCO</name>
<proteinExistence type="predicted"/>